<protein>
    <recommendedName>
        <fullName evidence="6">Phosphate transporter</fullName>
    </recommendedName>
</protein>
<evidence type="ECO:0000256" key="4">
    <source>
        <dbReference type="ARBA" id="ARBA00022989"/>
    </source>
</evidence>
<gene>
    <name evidence="8" type="ORF">ACFYXQ_14340</name>
</gene>
<dbReference type="PANTHER" id="PTHR11101">
    <property type="entry name" value="PHOSPHATE TRANSPORTER"/>
    <property type="match status" value="1"/>
</dbReference>
<feature type="transmembrane region" description="Helical" evidence="6">
    <location>
        <begin position="111"/>
        <end position="132"/>
    </location>
</feature>
<keyword evidence="9" id="KW-1185">Reference proteome</keyword>
<evidence type="ECO:0000256" key="5">
    <source>
        <dbReference type="ARBA" id="ARBA00023136"/>
    </source>
</evidence>
<feature type="transmembrane region" description="Helical" evidence="6">
    <location>
        <begin position="343"/>
        <end position="362"/>
    </location>
</feature>
<evidence type="ECO:0000256" key="3">
    <source>
        <dbReference type="ARBA" id="ARBA00022692"/>
    </source>
</evidence>
<comment type="similarity">
    <text evidence="6">Belongs to the inorganic phosphate transporter (PiT) (TC 2.A.20) family.</text>
</comment>
<feature type="transmembrane region" description="Helical" evidence="6">
    <location>
        <begin position="144"/>
        <end position="167"/>
    </location>
</feature>
<feature type="transmembrane region" description="Helical" evidence="6">
    <location>
        <begin position="225"/>
        <end position="244"/>
    </location>
</feature>
<proteinExistence type="inferred from homology"/>
<dbReference type="Pfam" id="PF01384">
    <property type="entry name" value="PHO4"/>
    <property type="match status" value="1"/>
</dbReference>
<feature type="transmembrane region" description="Helical" evidence="6">
    <location>
        <begin position="82"/>
        <end position="105"/>
    </location>
</feature>
<organism evidence="8 9">
    <name type="scientific">Nocardia jiangxiensis</name>
    <dbReference type="NCBI Taxonomy" id="282685"/>
    <lineage>
        <taxon>Bacteria</taxon>
        <taxon>Bacillati</taxon>
        <taxon>Actinomycetota</taxon>
        <taxon>Actinomycetes</taxon>
        <taxon>Mycobacteriales</taxon>
        <taxon>Nocardiaceae</taxon>
        <taxon>Nocardia</taxon>
    </lineage>
</organism>
<evidence type="ECO:0000313" key="8">
    <source>
        <dbReference type="EMBL" id="MFF3568947.1"/>
    </source>
</evidence>
<reference evidence="8 9" key="1">
    <citation type="submission" date="2024-10" db="EMBL/GenBank/DDBJ databases">
        <title>The Natural Products Discovery Center: Release of the First 8490 Sequenced Strains for Exploring Actinobacteria Biosynthetic Diversity.</title>
        <authorList>
            <person name="Kalkreuter E."/>
            <person name="Kautsar S.A."/>
            <person name="Yang D."/>
            <person name="Bader C.D."/>
            <person name="Teijaro C.N."/>
            <person name="Fluegel L."/>
            <person name="Davis C.M."/>
            <person name="Simpson J.R."/>
            <person name="Lauterbach L."/>
            <person name="Steele A.D."/>
            <person name="Gui C."/>
            <person name="Meng S."/>
            <person name="Li G."/>
            <person name="Viehrig K."/>
            <person name="Ye F."/>
            <person name="Su P."/>
            <person name="Kiefer A.F."/>
            <person name="Nichols A."/>
            <person name="Cepeda A.J."/>
            <person name="Yan W."/>
            <person name="Fan B."/>
            <person name="Jiang Y."/>
            <person name="Adhikari A."/>
            <person name="Zheng C.-J."/>
            <person name="Schuster L."/>
            <person name="Cowan T.M."/>
            <person name="Smanski M.J."/>
            <person name="Chevrette M.G."/>
            <person name="De Carvalho L.P.S."/>
            <person name="Shen B."/>
        </authorList>
    </citation>
    <scope>NUCLEOTIDE SEQUENCE [LARGE SCALE GENOMIC DNA]</scope>
    <source>
        <strain evidence="8 9">NPDC002593</strain>
    </source>
</reference>
<evidence type="ECO:0000256" key="7">
    <source>
        <dbReference type="SAM" id="MobiDB-lite"/>
    </source>
</evidence>
<evidence type="ECO:0000256" key="6">
    <source>
        <dbReference type="RuleBase" id="RU363058"/>
    </source>
</evidence>
<comment type="caution">
    <text evidence="8">The sequence shown here is derived from an EMBL/GenBank/DDBJ whole genome shotgun (WGS) entry which is preliminary data.</text>
</comment>
<evidence type="ECO:0000256" key="1">
    <source>
        <dbReference type="ARBA" id="ARBA00004141"/>
    </source>
</evidence>
<feature type="transmembrane region" description="Helical" evidence="6">
    <location>
        <begin position="316"/>
        <end position="337"/>
    </location>
</feature>
<feature type="region of interest" description="Disordered" evidence="7">
    <location>
        <begin position="372"/>
        <end position="398"/>
    </location>
</feature>
<sequence length="398" mass="40741">MSAELIVLLIVIVTALAFDFTNGFHDTANAMATSIATGALGPRTAVAMSGALNLVGAFLSVEVAKTVSSGLLRIDHVHGMALLQIVFAGLVGGILWNLITWLFGIPSSSTHALFGGLIGSAMAALGVSGVIWTGNEKTGLINKVVVPALLAPVVAAIVAGIGTYIVYRLTKSSDEVKVRKSFRIGQIGSAALVSLAHGTNDAQKTMGVIFMALVAYGSANNSQEIPLWVKICCALAIALGTYLGGWRIIRTLGKGLVEIDAPQGFAAEASSAAIILTSAQFGLPLSTTHAATGSILGTGLGKPGAEVRWGVLGRMAVAWVITLPLAAIVGAVCWGITDLVPGLGGVVIDAVILVAASGYIYLRSRKNKVDTSNVNEDWEGGLTPPSDVATADKATTAA</sequence>
<feature type="transmembrane region" description="Helical" evidence="6">
    <location>
        <begin position="41"/>
        <end position="61"/>
    </location>
</feature>
<keyword evidence="6" id="KW-0592">Phosphate transport</keyword>
<dbReference type="PANTHER" id="PTHR11101:SF54">
    <property type="entry name" value="LOW-AFFINITY INORGANIC PHOSPHATE TRANSPORTER-RELATED"/>
    <property type="match status" value="1"/>
</dbReference>
<evidence type="ECO:0000256" key="2">
    <source>
        <dbReference type="ARBA" id="ARBA00022448"/>
    </source>
</evidence>
<evidence type="ECO:0000313" key="9">
    <source>
        <dbReference type="Proteomes" id="UP001601992"/>
    </source>
</evidence>
<name>A0ABW6RY48_9NOCA</name>
<keyword evidence="3 6" id="KW-0812">Transmembrane</keyword>
<dbReference type="Proteomes" id="UP001601992">
    <property type="component" value="Unassembled WGS sequence"/>
</dbReference>
<feature type="compositionally biased region" description="Low complexity" evidence="7">
    <location>
        <begin position="389"/>
        <end position="398"/>
    </location>
</feature>
<dbReference type="EMBL" id="JBIAQY010000004">
    <property type="protein sequence ID" value="MFF3568947.1"/>
    <property type="molecule type" value="Genomic_DNA"/>
</dbReference>
<keyword evidence="5 6" id="KW-0472">Membrane</keyword>
<keyword evidence="4 6" id="KW-1133">Transmembrane helix</keyword>
<accession>A0ABW6RY48</accession>
<keyword evidence="2 6" id="KW-0813">Transport</keyword>
<comment type="subcellular location">
    <subcellularLocation>
        <location evidence="1 6">Membrane</location>
        <topology evidence="1 6">Multi-pass membrane protein</topology>
    </subcellularLocation>
</comment>
<dbReference type="InterPro" id="IPR001204">
    <property type="entry name" value="Phos_transporter"/>
</dbReference>
<dbReference type="RefSeq" id="WP_040823271.1">
    <property type="nucleotide sequence ID" value="NZ_JBIAQY010000004.1"/>
</dbReference>